<organism evidence="6 7">
    <name type="scientific">Atlanticothrix silvestris CENA357</name>
    <dbReference type="NCBI Taxonomy" id="1725252"/>
    <lineage>
        <taxon>Bacteria</taxon>
        <taxon>Bacillati</taxon>
        <taxon>Cyanobacteriota</taxon>
        <taxon>Cyanophyceae</taxon>
        <taxon>Nostocales</taxon>
        <taxon>Nodulariaceae</taxon>
        <taxon>Atlanticothrix</taxon>
        <taxon>Atlanticothrix silvestris</taxon>
    </lineage>
</organism>
<dbReference type="InterPro" id="IPR001173">
    <property type="entry name" value="Glyco_trans_2-like"/>
</dbReference>
<dbReference type="InterPro" id="IPR029044">
    <property type="entry name" value="Nucleotide-diphossugar_trans"/>
</dbReference>
<dbReference type="RefSeq" id="WP_214438696.1">
    <property type="nucleotide sequence ID" value="NZ_JAECZB010000013.1"/>
</dbReference>
<keyword evidence="7" id="KW-1185">Reference proteome</keyword>
<feature type="domain" description="Glycosyltransferase 2-like" evidence="5">
    <location>
        <begin position="6"/>
        <end position="134"/>
    </location>
</feature>
<comment type="pathway">
    <text evidence="1">Cell wall biogenesis; cell wall polysaccharide biosynthesis.</text>
</comment>
<evidence type="ECO:0000259" key="5">
    <source>
        <dbReference type="Pfam" id="PF00535"/>
    </source>
</evidence>
<dbReference type="Pfam" id="PF00535">
    <property type="entry name" value="Glycos_transf_2"/>
    <property type="match status" value="1"/>
</dbReference>
<dbReference type="PANTHER" id="PTHR43179:SF12">
    <property type="entry name" value="GALACTOFURANOSYLTRANSFERASE GLFT2"/>
    <property type="match status" value="1"/>
</dbReference>
<evidence type="ECO:0000256" key="3">
    <source>
        <dbReference type="ARBA" id="ARBA00022676"/>
    </source>
</evidence>
<evidence type="ECO:0000256" key="4">
    <source>
        <dbReference type="ARBA" id="ARBA00022679"/>
    </source>
</evidence>
<dbReference type="PANTHER" id="PTHR43179">
    <property type="entry name" value="RHAMNOSYLTRANSFERASE WBBL"/>
    <property type="match status" value="1"/>
</dbReference>
<dbReference type="AlphaFoldDB" id="A0A8J7L1E4"/>
<evidence type="ECO:0000256" key="2">
    <source>
        <dbReference type="ARBA" id="ARBA00006739"/>
    </source>
</evidence>
<dbReference type="GO" id="GO:0016757">
    <property type="term" value="F:glycosyltransferase activity"/>
    <property type="evidence" value="ECO:0007669"/>
    <property type="project" value="UniProtKB-KW"/>
</dbReference>
<evidence type="ECO:0000256" key="1">
    <source>
        <dbReference type="ARBA" id="ARBA00004776"/>
    </source>
</evidence>
<dbReference type="Proteomes" id="UP000599391">
    <property type="component" value="Unassembled WGS sequence"/>
</dbReference>
<keyword evidence="4" id="KW-0808">Transferase</keyword>
<reference evidence="6 7" key="1">
    <citation type="journal article" date="2021" name="Int. J. Syst. Evol. Microbiol.">
        <title>Amazonocrinis nigriterrae gen. nov., sp. nov., Atlanticothrix silvestris gen. nov., sp. nov. and Dendronalium phyllosphericum gen. nov., sp. nov., nostocacean cyanobacteria from Brazilian environments.</title>
        <authorList>
            <person name="Alvarenga D.O."/>
            <person name="Andreote A.P.D."/>
            <person name="Branco L.H.Z."/>
            <person name="Delbaje E."/>
            <person name="Cruz R.B."/>
            <person name="Varani A.M."/>
            <person name="Fiore M.F."/>
        </authorList>
    </citation>
    <scope>NUCLEOTIDE SEQUENCE [LARGE SCALE GENOMIC DNA]</scope>
    <source>
        <strain evidence="6 7">CENA357</strain>
    </source>
</reference>
<proteinExistence type="inferred from homology"/>
<protein>
    <submittedName>
        <fullName evidence="6">Glycosyltransferase family 2 protein</fullName>
    </submittedName>
</protein>
<evidence type="ECO:0000313" key="6">
    <source>
        <dbReference type="EMBL" id="MBH8552384.1"/>
    </source>
</evidence>
<accession>A0A8J7L1E4</accession>
<sequence>MYPTVSAVIPTRNRNDKTLRFLECFSKQTYPNLKIIIVDANSTDGTQDKILSRFPRVTVIHVDDDNYWTGSTNRGVKFALEEKSDFILTINDDSYVESDYVTNLVELALKHNTLILGSRIDYMIQPGLVWSMGSYSRWGTRHILQLSYNLKWSDNLPNDVIEKEIIEVEALAGNGVLINRQVFESIGLYNELFLPHYHSDSELIMRAIKKGIKVYSSVSVVVYNDCTLENFELRVTNLSALIAVYFRKKSNFFFLPIFYIVLMYCPWGKKISTLVSVFLFPIILPIKEKTLIRTRFKKLLHKIIKLSLIVTSMLVNWKIKLERNY</sequence>
<dbReference type="EMBL" id="JAECZB010000013">
    <property type="protein sequence ID" value="MBH8552384.1"/>
    <property type="molecule type" value="Genomic_DNA"/>
</dbReference>
<dbReference type="Gene3D" id="3.90.550.10">
    <property type="entry name" value="Spore Coat Polysaccharide Biosynthesis Protein SpsA, Chain A"/>
    <property type="match status" value="1"/>
</dbReference>
<evidence type="ECO:0000313" key="7">
    <source>
        <dbReference type="Proteomes" id="UP000599391"/>
    </source>
</evidence>
<keyword evidence="3" id="KW-0328">Glycosyltransferase</keyword>
<dbReference type="SUPFAM" id="SSF53448">
    <property type="entry name" value="Nucleotide-diphospho-sugar transferases"/>
    <property type="match status" value="1"/>
</dbReference>
<comment type="similarity">
    <text evidence="2">Belongs to the glycosyltransferase 2 family.</text>
</comment>
<name>A0A8J7L1E4_9CYAN</name>
<comment type="caution">
    <text evidence="6">The sequence shown here is derived from an EMBL/GenBank/DDBJ whole genome shotgun (WGS) entry which is preliminary data.</text>
</comment>
<gene>
    <name evidence="6" type="ORF">I8751_08345</name>
</gene>